<gene>
    <name evidence="2" type="ORF">UU14_C0038G0004</name>
</gene>
<organism evidence="2 3">
    <name type="scientific">Candidatus Roizmanbacteria bacterium GW2011_GWB1_40_7</name>
    <dbReference type="NCBI Taxonomy" id="1618482"/>
    <lineage>
        <taxon>Bacteria</taxon>
        <taxon>Candidatus Roizmaniibacteriota</taxon>
    </lineage>
</organism>
<dbReference type="AlphaFoldDB" id="A0A0G0T1T0"/>
<dbReference type="InterPro" id="IPR003848">
    <property type="entry name" value="DUF218"/>
</dbReference>
<evidence type="ECO:0000313" key="2">
    <source>
        <dbReference type="EMBL" id="KKR71008.1"/>
    </source>
</evidence>
<comment type="caution">
    <text evidence="2">The sequence shown here is derived from an EMBL/GenBank/DDBJ whole genome shotgun (WGS) entry which is preliminary data.</text>
</comment>
<dbReference type="InterPro" id="IPR051599">
    <property type="entry name" value="Cell_Envelope_Assoc"/>
</dbReference>
<dbReference type="PANTHER" id="PTHR30336">
    <property type="entry name" value="INNER MEMBRANE PROTEIN, PROBABLE PERMEASE"/>
    <property type="match status" value="1"/>
</dbReference>
<accession>A0A0G0T1T0</accession>
<protein>
    <recommendedName>
        <fullName evidence="1">DUF218 domain-containing protein</fullName>
    </recommendedName>
</protein>
<dbReference type="EMBL" id="LBZM01000038">
    <property type="protein sequence ID" value="KKR71008.1"/>
    <property type="molecule type" value="Genomic_DNA"/>
</dbReference>
<reference evidence="2 3" key="1">
    <citation type="journal article" date="2015" name="Nature">
        <title>rRNA introns, odd ribosomes, and small enigmatic genomes across a large radiation of phyla.</title>
        <authorList>
            <person name="Brown C.T."/>
            <person name="Hug L.A."/>
            <person name="Thomas B.C."/>
            <person name="Sharon I."/>
            <person name="Castelle C.J."/>
            <person name="Singh A."/>
            <person name="Wilkins M.J."/>
            <person name="Williams K.H."/>
            <person name="Banfield J.F."/>
        </authorList>
    </citation>
    <scope>NUCLEOTIDE SEQUENCE [LARGE SCALE GENOMIC DNA]</scope>
</reference>
<proteinExistence type="predicted"/>
<dbReference type="Gene3D" id="3.40.50.620">
    <property type="entry name" value="HUPs"/>
    <property type="match status" value="1"/>
</dbReference>
<sequence length="199" mass="23223">MIIVVLGGGIDLQGNIPSYVYSRLGEAIKLSNNLDCKILVSGEYSFLYEKVKPPFTEAHKMEQYLLKKGIPQNKILKEELSKDTVGNAYYSKKYFFIPKKEKEAIVITSDFQAERVKYIFHKIFGPEYKLKIIGIKSELPGNEKEAVWQRQKELLLKTQALLSNMKDGDHNFLKDRIYKFKFYREKRPDWVKNFVAKGK</sequence>
<dbReference type="PANTHER" id="PTHR30336:SF20">
    <property type="entry name" value="DUF218 DOMAIN-CONTAINING PROTEIN"/>
    <property type="match status" value="1"/>
</dbReference>
<evidence type="ECO:0000259" key="1">
    <source>
        <dbReference type="Pfam" id="PF02698"/>
    </source>
</evidence>
<name>A0A0G0T1T0_9BACT</name>
<dbReference type="Proteomes" id="UP000034664">
    <property type="component" value="Unassembled WGS sequence"/>
</dbReference>
<evidence type="ECO:0000313" key="3">
    <source>
        <dbReference type="Proteomes" id="UP000034664"/>
    </source>
</evidence>
<dbReference type="Pfam" id="PF02698">
    <property type="entry name" value="DUF218"/>
    <property type="match status" value="1"/>
</dbReference>
<feature type="domain" description="DUF218" evidence="1">
    <location>
        <begin position="2"/>
        <end position="123"/>
    </location>
</feature>
<dbReference type="CDD" id="cd06259">
    <property type="entry name" value="YdcF-like"/>
    <property type="match status" value="1"/>
</dbReference>
<dbReference type="GO" id="GO:0005886">
    <property type="term" value="C:plasma membrane"/>
    <property type="evidence" value="ECO:0007669"/>
    <property type="project" value="TreeGrafter"/>
</dbReference>
<dbReference type="InterPro" id="IPR014729">
    <property type="entry name" value="Rossmann-like_a/b/a_fold"/>
</dbReference>